<feature type="binding site" evidence="13">
    <location>
        <position position="70"/>
    </location>
    <ligand>
        <name>Ca(2+)</name>
        <dbReference type="ChEBI" id="CHEBI:29108"/>
        <label>1</label>
    </ligand>
</feature>
<dbReference type="PROSITE" id="PS50873">
    <property type="entry name" value="PEROXIDASE_4"/>
    <property type="match status" value="1"/>
</dbReference>
<feature type="disulfide bond" evidence="15">
    <location>
        <begin position="202"/>
        <end position="229"/>
    </location>
</feature>
<feature type="binding site" evidence="13">
    <location>
        <position position="91"/>
    </location>
    <ligand>
        <name>Ca(2+)</name>
        <dbReference type="ChEBI" id="CHEBI:29108"/>
        <label>1</label>
    </ligand>
</feature>
<feature type="active site" description="Proton acceptor" evidence="11">
    <location>
        <position position="69"/>
    </location>
</feature>
<evidence type="ECO:0000256" key="1">
    <source>
        <dbReference type="ARBA" id="ARBA00000189"/>
    </source>
</evidence>
<dbReference type="InterPro" id="IPR033905">
    <property type="entry name" value="Secretory_peroxidase"/>
</dbReference>
<dbReference type="Proteomes" id="UP000825935">
    <property type="component" value="Chromosome 11"/>
</dbReference>
<dbReference type="EMBL" id="CM035416">
    <property type="protein sequence ID" value="KAH7425474.1"/>
    <property type="molecule type" value="Genomic_DNA"/>
</dbReference>
<dbReference type="AlphaFoldDB" id="A0A8T2TVR5"/>
<comment type="similarity">
    <text evidence="16">Belongs to the peroxidase family. Classical plant (class III) peroxidase subfamily.</text>
</comment>
<dbReference type="InterPro" id="IPR000823">
    <property type="entry name" value="Peroxidase_pln"/>
</dbReference>
<dbReference type="PRINTS" id="PR00461">
    <property type="entry name" value="PLPEROXIDASE"/>
</dbReference>
<proteinExistence type="inferred from homology"/>
<dbReference type="InterPro" id="IPR002016">
    <property type="entry name" value="Haem_peroxidase"/>
</dbReference>
<evidence type="ECO:0000313" key="18">
    <source>
        <dbReference type="EMBL" id="KAH7425474.1"/>
    </source>
</evidence>
<evidence type="ECO:0000256" key="10">
    <source>
        <dbReference type="ARBA" id="ARBA00023157"/>
    </source>
</evidence>
<evidence type="ECO:0000256" key="8">
    <source>
        <dbReference type="ARBA" id="ARBA00023002"/>
    </source>
</evidence>
<comment type="function">
    <text evidence="16">Removal of H(2)O(2), oxidation of toxic reductants, biosynthesis and degradation of lignin, suberization, auxin catabolism, response to environmental stresses such as wounding, pathogen attack and oxidative stress.</text>
</comment>
<feature type="binding site" evidence="13">
    <location>
        <position position="196"/>
    </location>
    <ligand>
        <name>Ca(2+)</name>
        <dbReference type="ChEBI" id="CHEBI:29108"/>
        <label>2</label>
    </ligand>
</feature>
<dbReference type="CDD" id="cd00693">
    <property type="entry name" value="secretory_peroxidase"/>
    <property type="match status" value="1"/>
</dbReference>
<dbReference type="FunFam" id="1.10.420.10:FF:000007">
    <property type="entry name" value="Peroxidase"/>
    <property type="match status" value="1"/>
</dbReference>
<evidence type="ECO:0000256" key="4">
    <source>
        <dbReference type="ARBA" id="ARBA00022617"/>
    </source>
</evidence>
<dbReference type="EC" id="1.11.1.7" evidence="2 16"/>
<feature type="chain" id="PRO_5035962543" description="Peroxidase" evidence="16">
    <location>
        <begin position="28"/>
        <end position="321"/>
    </location>
</feature>
<dbReference type="OMA" id="VMDPRTA"/>
<dbReference type="InterPro" id="IPR010255">
    <property type="entry name" value="Haem_peroxidase_sf"/>
</dbReference>
<evidence type="ECO:0000256" key="14">
    <source>
        <dbReference type="PIRSR" id="PIRSR600823-4"/>
    </source>
</evidence>
<evidence type="ECO:0000313" key="19">
    <source>
        <dbReference type="Proteomes" id="UP000825935"/>
    </source>
</evidence>
<feature type="signal peptide" evidence="16">
    <location>
        <begin position="1"/>
        <end position="27"/>
    </location>
</feature>
<comment type="subcellular location">
    <subcellularLocation>
        <location evidence="16">Secreted</location>
    </subcellularLocation>
</comment>
<comment type="caution">
    <text evidence="18">The sequence shown here is derived from an EMBL/GenBank/DDBJ whole genome shotgun (WGS) entry which is preliminary data.</text>
</comment>
<dbReference type="GO" id="GO:0005576">
    <property type="term" value="C:extracellular region"/>
    <property type="evidence" value="ECO:0007669"/>
    <property type="project" value="UniProtKB-SubCell"/>
</dbReference>
<gene>
    <name evidence="18" type="ORF">KP509_11G056200</name>
</gene>
<dbReference type="Pfam" id="PF00141">
    <property type="entry name" value="peroxidase"/>
    <property type="match status" value="1"/>
</dbReference>
<feature type="disulfide bond" evidence="15">
    <location>
        <begin position="71"/>
        <end position="76"/>
    </location>
</feature>
<dbReference type="PRINTS" id="PR00458">
    <property type="entry name" value="PEROXIDASE"/>
</dbReference>
<evidence type="ECO:0000256" key="2">
    <source>
        <dbReference type="ARBA" id="ARBA00012313"/>
    </source>
</evidence>
<dbReference type="Gene3D" id="1.10.420.10">
    <property type="entry name" value="Peroxidase, domain 2"/>
    <property type="match status" value="1"/>
</dbReference>
<evidence type="ECO:0000256" key="13">
    <source>
        <dbReference type="PIRSR" id="PIRSR600823-3"/>
    </source>
</evidence>
<feature type="site" description="Transition state stabilizer" evidence="14">
    <location>
        <position position="65"/>
    </location>
</feature>
<comment type="cofactor">
    <cofactor evidence="13 16">
        <name>Ca(2+)</name>
        <dbReference type="ChEBI" id="CHEBI:29108"/>
    </cofactor>
    <text evidence="13 16">Binds 2 calcium ions per subunit.</text>
</comment>
<dbReference type="PANTHER" id="PTHR31517">
    <property type="match status" value="1"/>
</dbReference>
<keyword evidence="8 16" id="KW-0560">Oxidoreductase</keyword>
<comment type="cofactor">
    <cofactor evidence="13 16">
        <name>heme b</name>
        <dbReference type="ChEBI" id="CHEBI:60344"/>
    </cofactor>
    <text evidence="13 16">Binds 1 heme b (iron(II)-protoporphyrin IX) group per subunit.</text>
</comment>
<name>A0A8T2TVR5_CERRI</name>
<organism evidence="18 19">
    <name type="scientific">Ceratopteris richardii</name>
    <name type="common">Triangle waterfern</name>
    <dbReference type="NCBI Taxonomy" id="49495"/>
    <lineage>
        <taxon>Eukaryota</taxon>
        <taxon>Viridiplantae</taxon>
        <taxon>Streptophyta</taxon>
        <taxon>Embryophyta</taxon>
        <taxon>Tracheophyta</taxon>
        <taxon>Polypodiopsida</taxon>
        <taxon>Polypodiidae</taxon>
        <taxon>Polypodiales</taxon>
        <taxon>Pteridineae</taxon>
        <taxon>Pteridaceae</taxon>
        <taxon>Parkerioideae</taxon>
        <taxon>Ceratopteris</taxon>
    </lineage>
</organism>
<reference evidence="18" key="1">
    <citation type="submission" date="2021-08" db="EMBL/GenBank/DDBJ databases">
        <title>WGS assembly of Ceratopteris richardii.</title>
        <authorList>
            <person name="Marchant D.B."/>
            <person name="Chen G."/>
            <person name="Jenkins J."/>
            <person name="Shu S."/>
            <person name="Leebens-Mack J."/>
            <person name="Grimwood J."/>
            <person name="Schmutz J."/>
            <person name="Soltis P."/>
            <person name="Soltis D."/>
            <person name="Chen Z.-H."/>
        </authorList>
    </citation>
    <scope>NUCLEOTIDE SEQUENCE</scope>
    <source>
        <strain evidence="18">Whitten #5841</strain>
        <tissue evidence="18">Leaf</tissue>
    </source>
</reference>
<keyword evidence="6 16" id="KW-0732">Signal</keyword>
<dbReference type="OrthoDB" id="2113341at2759"/>
<dbReference type="FunFam" id="1.10.520.10:FF:000009">
    <property type="entry name" value="Peroxidase"/>
    <property type="match status" value="1"/>
</dbReference>
<evidence type="ECO:0000256" key="7">
    <source>
        <dbReference type="ARBA" id="ARBA00022837"/>
    </source>
</evidence>
<keyword evidence="10 15" id="KW-1015">Disulfide bond</keyword>
<feature type="disulfide bond" evidence="15">
    <location>
        <begin position="38"/>
        <end position="117"/>
    </location>
</feature>
<feature type="domain" description="Plant heme peroxidase family profile" evidence="17">
    <location>
        <begin position="28"/>
        <end position="321"/>
    </location>
</feature>
<evidence type="ECO:0000256" key="6">
    <source>
        <dbReference type="ARBA" id="ARBA00022729"/>
    </source>
</evidence>
<dbReference type="GO" id="GO:0046872">
    <property type="term" value="F:metal ion binding"/>
    <property type="evidence" value="ECO:0007669"/>
    <property type="project" value="UniProtKB-UniRule"/>
</dbReference>
<dbReference type="PANTHER" id="PTHR31517:SF81">
    <property type="entry name" value="PEROXIDASE"/>
    <property type="match status" value="1"/>
</dbReference>
<feature type="binding site" evidence="13">
    <location>
        <position position="79"/>
    </location>
    <ligand>
        <name>Ca(2+)</name>
        <dbReference type="ChEBI" id="CHEBI:29108"/>
        <label>1</label>
    </ligand>
</feature>
<feature type="disulfide bond" evidence="15">
    <location>
        <begin position="123"/>
        <end position="317"/>
    </location>
</feature>
<keyword evidence="7 13" id="KW-0106">Calcium</keyword>
<sequence>MASGTYWTWWVVAFLFMSRLSLMKVEGQLSQDFYAISCPNVEAIVRSGLRGIFARDPTARASMIRLVFHDCVVNGCDGSIMLNSGPGGTSELESPSNLGVRRLDIIDTLKARVEAACPQTVSCADIIAMASRDAVSLSGGPDIPLLFGRFDGFEASAAAATASLPPATISVSDTLSLFGRMGMSAPESVAILGAHTMGVAHCANFVNRLYPVRDPNMRLLFANSLRARCPRVFPSNAFAAMDTSNFRFDNAYFRNILNGRGLLTIDSELGLDPRTGPIVANFADNPGAFFDFFTSAFMKLSSFNVLAASQGEVRGNCRFIN</sequence>
<dbReference type="GO" id="GO:0042744">
    <property type="term" value="P:hydrogen peroxide catabolic process"/>
    <property type="evidence" value="ECO:0007669"/>
    <property type="project" value="UniProtKB-KW"/>
</dbReference>
<evidence type="ECO:0000256" key="5">
    <source>
        <dbReference type="ARBA" id="ARBA00022723"/>
    </source>
</evidence>
<keyword evidence="19" id="KW-1185">Reference proteome</keyword>
<feature type="binding site" evidence="13">
    <location>
        <position position="77"/>
    </location>
    <ligand>
        <name>Ca(2+)</name>
        <dbReference type="ChEBI" id="CHEBI:29108"/>
        <label>1</label>
    </ligand>
</feature>
<comment type="catalytic activity">
    <reaction evidence="1 16">
        <text>2 a phenolic donor + H2O2 = 2 a phenolic radical donor + 2 H2O</text>
        <dbReference type="Rhea" id="RHEA:56136"/>
        <dbReference type="ChEBI" id="CHEBI:15377"/>
        <dbReference type="ChEBI" id="CHEBI:16240"/>
        <dbReference type="ChEBI" id="CHEBI:139520"/>
        <dbReference type="ChEBI" id="CHEBI:139521"/>
        <dbReference type="EC" id="1.11.1.7"/>
    </reaction>
</comment>
<evidence type="ECO:0000256" key="3">
    <source>
        <dbReference type="ARBA" id="ARBA00022559"/>
    </source>
</evidence>
<dbReference type="Gene3D" id="1.10.520.10">
    <property type="match status" value="1"/>
</dbReference>
<feature type="binding site" evidence="13">
    <location>
        <position position="73"/>
    </location>
    <ligand>
        <name>Ca(2+)</name>
        <dbReference type="ChEBI" id="CHEBI:29108"/>
        <label>1</label>
    </ligand>
</feature>
<feature type="binding site" evidence="13">
    <location>
        <position position="242"/>
    </location>
    <ligand>
        <name>Ca(2+)</name>
        <dbReference type="ChEBI" id="CHEBI:29108"/>
        <label>2</label>
    </ligand>
</feature>
<dbReference type="SUPFAM" id="SSF48113">
    <property type="entry name" value="Heme-dependent peroxidases"/>
    <property type="match status" value="1"/>
</dbReference>
<evidence type="ECO:0000256" key="11">
    <source>
        <dbReference type="PIRSR" id="PIRSR600823-1"/>
    </source>
</evidence>
<keyword evidence="16" id="KW-0376">Hydrogen peroxide</keyword>
<feature type="binding site" description="axial binding residue" evidence="13">
    <location>
        <position position="195"/>
    </location>
    <ligand>
        <name>heme b</name>
        <dbReference type="ChEBI" id="CHEBI:60344"/>
    </ligand>
    <ligandPart>
        <name>Fe</name>
        <dbReference type="ChEBI" id="CHEBI:18248"/>
    </ligandPart>
</feature>
<accession>A0A8T2TVR5</accession>
<feature type="binding site" evidence="13">
    <location>
        <position position="75"/>
    </location>
    <ligand>
        <name>Ca(2+)</name>
        <dbReference type="ChEBI" id="CHEBI:29108"/>
        <label>1</label>
    </ligand>
</feature>
<dbReference type="GO" id="GO:0140825">
    <property type="term" value="F:lactoperoxidase activity"/>
    <property type="evidence" value="ECO:0007669"/>
    <property type="project" value="UniProtKB-EC"/>
</dbReference>
<evidence type="ECO:0000256" key="12">
    <source>
        <dbReference type="PIRSR" id="PIRSR600823-2"/>
    </source>
</evidence>
<evidence type="ECO:0000256" key="16">
    <source>
        <dbReference type="RuleBase" id="RU362060"/>
    </source>
</evidence>
<keyword evidence="9 13" id="KW-0408">Iron</keyword>
<evidence type="ECO:0000256" key="9">
    <source>
        <dbReference type="ARBA" id="ARBA00023004"/>
    </source>
</evidence>
<keyword evidence="5 13" id="KW-0479">Metal-binding</keyword>
<protein>
    <recommendedName>
        <fullName evidence="2 16">Peroxidase</fullName>
        <ecNumber evidence="2 16">1.11.1.7</ecNumber>
    </recommendedName>
</protein>
<evidence type="ECO:0000259" key="17">
    <source>
        <dbReference type="PROSITE" id="PS50873"/>
    </source>
</evidence>
<keyword evidence="3 16" id="KW-0575">Peroxidase</keyword>
<dbReference type="GO" id="GO:0006979">
    <property type="term" value="P:response to oxidative stress"/>
    <property type="evidence" value="ECO:0007669"/>
    <property type="project" value="UniProtKB-UniRule"/>
</dbReference>
<dbReference type="GO" id="GO:0020037">
    <property type="term" value="F:heme binding"/>
    <property type="evidence" value="ECO:0007669"/>
    <property type="project" value="UniProtKB-UniRule"/>
</dbReference>
<keyword evidence="4 16" id="KW-0349">Heme</keyword>
<feature type="binding site" evidence="13">
    <location>
        <position position="249"/>
    </location>
    <ligand>
        <name>Ca(2+)</name>
        <dbReference type="ChEBI" id="CHEBI:29108"/>
        <label>2</label>
    </ligand>
</feature>
<keyword evidence="16" id="KW-0964">Secreted</keyword>
<feature type="binding site" evidence="12">
    <location>
        <position position="165"/>
    </location>
    <ligand>
        <name>substrate</name>
    </ligand>
</feature>
<evidence type="ECO:0000256" key="15">
    <source>
        <dbReference type="PIRSR" id="PIRSR600823-5"/>
    </source>
</evidence>